<dbReference type="Proteomes" id="UP001307889">
    <property type="component" value="Chromosome 1"/>
</dbReference>
<name>A0ABN7ADL2_9HEMI</name>
<evidence type="ECO:0000313" key="1">
    <source>
        <dbReference type="EMBL" id="BES89342.1"/>
    </source>
</evidence>
<dbReference type="GO" id="GO:0007229">
    <property type="term" value="P:integrin-mediated signaling pathway"/>
    <property type="evidence" value="ECO:0007669"/>
    <property type="project" value="UniProtKB-KW"/>
</dbReference>
<organism evidence="1 2">
    <name type="scientific">Nesidiocoris tenuis</name>
    <dbReference type="NCBI Taxonomy" id="355587"/>
    <lineage>
        <taxon>Eukaryota</taxon>
        <taxon>Metazoa</taxon>
        <taxon>Ecdysozoa</taxon>
        <taxon>Arthropoda</taxon>
        <taxon>Hexapoda</taxon>
        <taxon>Insecta</taxon>
        <taxon>Pterygota</taxon>
        <taxon>Neoptera</taxon>
        <taxon>Paraneoptera</taxon>
        <taxon>Hemiptera</taxon>
        <taxon>Heteroptera</taxon>
        <taxon>Panheteroptera</taxon>
        <taxon>Cimicomorpha</taxon>
        <taxon>Miridae</taxon>
        <taxon>Dicyphina</taxon>
        <taxon>Nesidiocoris</taxon>
    </lineage>
</organism>
<dbReference type="EMBL" id="AP028909">
    <property type="protein sequence ID" value="BES89342.1"/>
    <property type="molecule type" value="Genomic_DNA"/>
</dbReference>
<dbReference type="Pfam" id="PF15907">
    <property type="entry name" value="Itfg2"/>
    <property type="match status" value="2"/>
</dbReference>
<dbReference type="PANTHER" id="PTHR16317:SF1">
    <property type="entry name" value="KICSTOR COMPLEX PROTEIN ITFG2"/>
    <property type="match status" value="1"/>
</dbReference>
<accession>A0ABN7ADL2</accession>
<sequence>MRSIWLGNRTEFDFHGKVLEGAVCLGDIDNDGEVELVVGSMTGTLNVFKGEELWQSLSGLGSIAAIGVGDVMNCGSNAVIIITVDGICYVYLCLNNAGEKLQLVHRQALPPNTKSMVIGEALGNGQTYMILGTTDNLVRLFKWLQNPTEANLACLHQTKCPAEIGSICIGKNSQGRTTIYVSQPSPNYITFQYPRSEFSGEKPVVETQSINTNIACNTVSQFVASVKKNGINVITMFNGSVLYVENGHDVKWSLDLELQLFKSAKVNVSPKSNAGDQQIVTAAWSGHTFIVNTDGQVVQFELGLPIIAFTAGPYGPGGSTAFVYVTFENKIILCRNVLIEDFVLKDPLASLATDPELSAYSGDQLRKLTQYLLYDFPKRT</sequence>
<proteinExistence type="predicted"/>
<dbReference type="InterPro" id="IPR036322">
    <property type="entry name" value="WD40_repeat_dom_sf"/>
</dbReference>
<keyword evidence="2" id="KW-1185">Reference proteome</keyword>
<protein>
    <submittedName>
        <fullName evidence="1">Integrin alpha FG-GAP repeat containing 2</fullName>
    </submittedName>
</protein>
<evidence type="ECO:0000313" key="2">
    <source>
        <dbReference type="Proteomes" id="UP001307889"/>
    </source>
</evidence>
<keyword evidence="1" id="KW-0401">Integrin</keyword>
<reference evidence="1 2" key="1">
    <citation type="submission" date="2023-09" db="EMBL/GenBank/DDBJ databases">
        <title>Nesidiocoris tenuis whole genome shotgun sequence.</title>
        <authorList>
            <person name="Shibata T."/>
            <person name="Shimoda M."/>
            <person name="Kobayashi T."/>
            <person name="Uehara T."/>
        </authorList>
    </citation>
    <scope>NUCLEOTIDE SEQUENCE [LARGE SCALE GENOMIC DNA]</scope>
    <source>
        <strain evidence="1 2">Japan</strain>
    </source>
</reference>
<dbReference type="SUPFAM" id="SSF50978">
    <property type="entry name" value="WD40 repeat-like"/>
    <property type="match status" value="1"/>
</dbReference>
<dbReference type="PANTHER" id="PTHR16317">
    <property type="entry name" value="INTEGRIN ALPHA REPEAT DOMAIN-CONTAINING"/>
    <property type="match status" value="1"/>
</dbReference>
<dbReference type="InterPro" id="IPR031793">
    <property type="entry name" value="KICSTOR_ITFG2"/>
</dbReference>
<gene>
    <name evidence="1" type="ORF">NTJ_02148</name>
</gene>